<dbReference type="InterPro" id="IPR029058">
    <property type="entry name" value="AB_hydrolase_fold"/>
</dbReference>
<dbReference type="GO" id="GO:0016788">
    <property type="term" value="F:hydrolase activity, acting on ester bonds"/>
    <property type="evidence" value="ECO:0007669"/>
    <property type="project" value="InterPro"/>
</dbReference>
<dbReference type="SUPFAM" id="SSF53474">
    <property type="entry name" value="alpha/beta-Hydrolases"/>
    <property type="match status" value="1"/>
</dbReference>
<reference evidence="2 3" key="1">
    <citation type="submission" date="2019-12" db="EMBL/GenBank/DDBJ databases">
        <authorList>
            <person name="Huq M.A."/>
        </authorList>
    </citation>
    <scope>NUCLEOTIDE SEQUENCE [LARGE SCALE GENOMIC DNA]</scope>
    <source>
        <strain evidence="2 3">MAH-18</strain>
    </source>
</reference>
<keyword evidence="2" id="KW-0378">Hydrolase</keyword>
<dbReference type="EMBL" id="WSEK01000004">
    <property type="protein sequence ID" value="MVQ48949.1"/>
    <property type="molecule type" value="Genomic_DNA"/>
</dbReference>
<accession>A0A6L6XNU7</accession>
<feature type="domain" description="GPI inositol-deacylase PGAP1-like alpha/beta" evidence="1">
    <location>
        <begin position="121"/>
        <end position="165"/>
    </location>
</feature>
<evidence type="ECO:0000313" key="2">
    <source>
        <dbReference type="EMBL" id="MVQ48949.1"/>
    </source>
</evidence>
<evidence type="ECO:0000313" key="3">
    <source>
        <dbReference type="Proteomes" id="UP000473525"/>
    </source>
</evidence>
<dbReference type="AlphaFoldDB" id="A0A6L6XNU7"/>
<dbReference type="Gene3D" id="3.40.50.1820">
    <property type="entry name" value="alpha/beta hydrolase"/>
    <property type="match status" value="1"/>
</dbReference>
<proteinExistence type="predicted"/>
<gene>
    <name evidence="2" type="ORF">GON03_07120</name>
</gene>
<organism evidence="2 3">
    <name type="scientific">Nocardioides agri</name>
    <dbReference type="NCBI Taxonomy" id="2682843"/>
    <lineage>
        <taxon>Bacteria</taxon>
        <taxon>Bacillati</taxon>
        <taxon>Actinomycetota</taxon>
        <taxon>Actinomycetes</taxon>
        <taxon>Propionibacteriales</taxon>
        <taxon>Nocardioidaceae</taxon>
        <taxon>Nocardioides</taxon>
    </lineage>
</organism>
<protein>
    <submittedName>
        <fullName evidence="2">Alpha/beta fold hydrolase</fullName>
    </submittedName>
</protein>
<evidence type="ECO:0000259" key="1">
    <source>
        <dbReference type="Pfam" id="PF07819"/>
    </source>
</evidence>
<keyword evidence="3" id="KW-1185">Reference proteome</keyword>
<dbReference type="RefSeq" id="WP_157341377.1">
    <property type="nucleotide sequence ID" value="NZ_WSEK01000004.1"/>
</dbReference>
<name>A0A6L6XNU7_9ACTN</name>
<dbReference type="Pfam" id="PF07819">
    <property type="entry name" value="PGAP1"/>
    <property type="match status" value="1"/>
</dbReference>
<dbReference type="Proteomes" id="UP000473525">
    <property type="component" value="Unassembled WGS sequence"/>
</dbReference>
<sequence>MPSSTLAEFLLPEGFAAPRVAAVLREGSAVVELGRFAVRAAGAGRTRRATPYAVRGTARGGDPVLLVPGFLAGDGTLALMARVLRSEGLRTYRSHIHANVGCTQDAAAQLESRLESIAIRRGSRVQIVGHSLGGMLARGIAARRPDLVSNIVTLGSPMLAPGAHHRSLSASVDVLVRLSQAGVPGLMAADCVRGLCARQSFTETREALRPDVGFTAVYSRRDGIVDWRACIDPVAEAVEVTASHLGMAWDPRVVDVVRDRLLRTSSSSAVEVDRGESA</sequence>
<comment type="caution">
    <text evidence="2">The sequence shown here is derived from an EMBL/GenBank/DDBJ whole genome shotgun (WGS) entry which is preliminary data.</text>
</comment>
<dbReference type="InterPro" id="IPR012908">
    <property type="entry name" value="PGAP1-ab_dom-like"/>
</dbReference>